<evidence type="ECO:0000313" key="7">
    <source>
        <dbReference type="Proteomes" id="UP000013047"/>
    </source>
</evidence>
<comment type="caution">
    <text evidence="6">The sequence shown here is derived from an EMBL/GenBank/DDBJ whole genome shotgun (WGS) entry which is preliminary data.</text>
</comment>
<name>N6ZVY9_9RHOO</name>
<dbReference type="InterPro" id="IPR026591">
    <property type="entry name" value="Sirtuin_cat_small_dom_sf"/>
</dbReference>
<dbReference type="Gene3D" id="3.30.1600.10">
    <property type="entry name" value="SIR2/SIRT2 'Small Domain"/>
    <property type="match status" value="1"/>
</dbReference>
<reference evidence="6 7" key="1">
    <citation type="submission" date="2012-09" db="EMBL/GenBank/DDBJ databases">
        <title>Draft Genome Sequences of 6 Strains from Genus Thauera.</title>
        <authorList>
            <person name="Liu B."/>
            <person name="Shapleigh J.P."/>
            <person name="Frostegard A.H."/>
        </authorList>
    </citation>
    <scope>NUCLEOTIDE SEQUENCE [LARGE SCALE GENOMIC DNA]</scope>
    <source>
        <strain evidence="6 7">B4P</strain>
    </source>
</reference>
<feature type="binding site" evidence="4">
    <location>
        <position position="176"/>
    </location>
    <ligand>
        <name>Zn(2+)</name>
        <dbReference type="ChEBI" id="CHEBI:29105"/>
    </ligand>
</feature>
<feature type="binding site" evidence="4">
    <location>
        <position position="173"/>
    </location>
    <ligand>
        <name>Zn(2+)</name>
        <dbReference type="ChEBI" id="CHEBI:29105"/>
    </ligand>
</feature>
<dbReference type="EC" id="2.3.1.286" evidence="1"/>
<accession>N6ZVY9</accession>
<keyword evidence="4" id="KW-0479">Metal-binding</keyword>
<dbReference type="InterPro" id="IPR029035">
    <property type="entry name" value="DHS-like_NAD/FAD-binding_dom"/>
</dbReference>
<dbReference type="PANTHER" id="PTHR11085">
    <property type="entry name" value="NAD-DEPENDENT PROTEIN DEACYLASE SIRTUIN-5, MITOCHONDRIAL-RELATED"/>
    <property type="match status" value="1"/>
</dbReference>
<proteinExistence type="predicted"/>
<keyword evidence="4" id="KW-0862">Zinc</keyword>
<sequence>MSLPADPPARIARWIREADGLIVAAGAGMGVDSGLPDFRGSAGFWRAYPALGRARLRFEEIANPAAFERDPALAWGFYGHRLALYRRTVPHRGFALLREIAAGLPAGAFVFTSNVDGQFQKAGFAEARIMEVHGSIHHLQCQRACRGEVWPAGDFEPQVDEEACRLLGEPPRCPHCGGIARPNILMFGDWGWIARRTEVQEAALVAWLERVRRPVVIELGAGENVPTVRRFAESISGRLARINPQSERTILAGAVHLRCGALEGIAAIHSALAEHR</sequence>
<dbReference type="PANTHER" id="PTHR11085:SF4">
    <property type="entry name" value="NAD-DEPENDENT PROTEIN DEACYLASE"/>
    <property type="match status" value="1"/>
</dbReference>
<dbReference type="GO" id="GO:0046872">
    <property type="term" value="F:metal ion binding"/>
    <property type="evidence" value="ECO:0007669"/>
    <property type="project" value="UniProtKB-KW"/>
</dbReference>
<feature type="binding site" evidence="4">
    <location>
        <position position="145"/>
    </location>
    <ligand>
        <name>Zn(2+)</name>
        <dbReference type="ChEBI" id="CHEBI:29105"/>
    </ligand>
</feature>
<dbReference type="GO" id="GO:0070403">
    <property type="term" value="F:NAD+ binding"/>
    <property type="evidence" value="ECO:0007669"/>
    <property type="project" value="InterPro"/>
</dbReference>
<dbReference type="OrthoDB" id="9800582at2"/>
<evidence type="ECO:0000256" key="2">
    <source>
        <dbReference type="ARBA" id="ARBA00022679"/>
    </source>
</evidence>
<dbReference type="InterPro" id="IPR026590">
    <property type="entry name" value="Ssirtuin_cat_dom"/>
</dbReference>
<feature type="binding site" evidence="4">
    <location>
        <position position="141"/>
    </location>
    <ligand>
        <name>Zn(2+)</name>
        <dbReference type="ChEBI" id="CHEBI:29105"/>
    </ligand>
</feature>
<dbReference type="SUPFAM" id="SSF52467">
    <property type="entry name" value="DHS-like NAD/FAD-binding domain"/>
    <property type="match status" value="1"/>
</dbReference>
<dbReference type="EMBL" id="AMXF01000121">
    <property type="protein sequence ID" value="ENO96279.1"/>
    <property type="molecule type" value="Genomic_DNA"/>
</dbReference>
<dbReference type="GO" id="GO:0017136">
    <property type="term" value="F:histone deacetylase activity, NAD-dependent"/>
    <property type="evidence" value="ECO:0007669"/>
    <property type="project" value="TreeGrafter"/>
</dbReference>
<feature type="domain" description="Deacetylase sirtuin-type" evidence="5">
    <location>
        <begin position="1"/>
        <end position="276"/>
    </location>
</feature>
<evidence type="ECO:0000256" key="4">
    <source>
        <dbReference type="PROSITE-ProRule" id="PRU00236"/>
    </source>
</evidence>
<evidence type="ECO:0000313" key="6">
    <source>
        <dbReference type="EMBL" id="ENO96279.1"/>
    </source>
</evidence>
<dbReference type="InterPro" id="IPR003000">
    <property type="entry name" value="Sirtuin"/>
</dbReference>
<dbReference type="RefSeq" id="WP_004367130.1">
    <property type="nucleotide sequence ID" value="NZ_AMXF01000121.1"/>
</dbReference>
<keyword evidence="2" id="KW-0808">Transferase</keyword>
<dbReference type="PROSITE" id="PS50305">
    <property type="entry name" value="SIRTUIN"/>
    <property type="match status" value="1"/>
</dbReference>
<dbReference type="AlphaFoldDB" id="N6ZVY9"/>
<keyword evidence="3" id="KW-0520">NAD</keyword>
<organism evidence="6 7">
    <name type="scientific">Thauera phenylacetica B4P</name>
    <dbReference type="NCBI Taxonomy" id="1234382"/>
    <lineage>
        <taxon>Bacteria</taxon>
        <taxon>Pseudomonadati</taxon>
        <taxon>Pseudomonadota</taxon>
        <taxon>Betaproteobacteria</taxon>
        <taxon>Rhodocyclales</taxon>
        <taxon>Zoogloeaceae</taxon>
        <taxon>Thauera</taxon>
    </lineage>
</organism>
<protein>
    <recommendedName>
        <fullName evidence="1">protein acetyllysine N-acetyltransferase</fullName>
        <ecNumber evidence="1">2.3.1.286</ecNumber>
    </recommendedName>
</protein>
<dbReference type="Pfam" id="PF02146">
    <property type="entry name" value="SIR2"/>
    <property type="match status" value="1"/>
</dbReference>
<evidence type="ECO:0000256" key="3">
    <source>
        <dbReference type="ARBA" id="ARBA00023027"/>
    </source>
</evidence>
<dbReference type="InterPro" id="IPR050134">
    <property type="entry name" value="NAD-dep_sirtuin_deacylases"/>
</dbReference>
<feature type="active site" description="Proton acceptor" evidence="4">
    <location>
        <position position="133"/>
    </location>
</feature>
<dbReference type="Gene3D" id="3.40.50.1220">
    <property type="entry name" value="TPP-binding domain"/>
    <property type="match status" value="1"/>
</dbReference>
<dbReference type="Proteomes" id="UP000013047">
    <property type="component" value="Unassembled WGS sequence"/>
</dbReference>
<gene>
    <name evidence="6" type="ORF">C667_14769</name>
</gene>
<keyword evidence="7" id="KW-1185">Reference proteome</keyword>
<evidence type="ECO:0000259" key="5">
    <source>
        <dbReference type="PROSITE" id="PS50305"/>
    </source>
</evidence>
<evidence type="ECO:0000256" key="1">
    <source>
        <dbReference type="ARBA" id="ARBA00012928"/>
    </source>
</evidence>